<dbReference type="InterPro" id="IPR016024">
    <property type="entry name" value="ARM-type_fold"/>
</dbReference>
<evidence type="ECO:0000313" key="1">
    <source>
        <dbReference type="EMBL" id="KAK5854308.1"/>
    </source>
</evidence>
<reference evidence="1 2" key="2">
    <citation type="journal article" date="2023" name="Mol. Biol. Evol.">
        <title>Genomics of Secondarily Temperate Adaptation in the Only Non-Antarctic Icefish.</title>
        <authorList>
            <person name="Rivera-Colon A.G."/>
            <person name="Rayamajhi N."/>
            <person name="Minhas B.F."/>
            <person name="Madrigal G."/>
            <person name="Bilyk K.T."/>
            <person name="Yoon V."/>
            <person name="Hune M."/>
            <person name="Gregory S."/>
            <person name="Cheng C.H.C."/>
            <person name="Catchen J.M."/>
        </authorList>
    </citation>
    <scope>NUCLEOTIDE SEQUENCE [LARGE SCALE GENOMIC DNA]</scope>
    <source>
        <strain evidence="1">JMC-PN-2008</strain>
    </source>
</reference>
<gene>
    <name evidence="1" type="ORF">PBY51_015390</name>
</gene>
<reference evidence="1 2" key="1">
    <citation type="journal article" date="2023" name="Genes (Basel)">
        <title>Chromosome-Level Genome Assembly and Circadian Gene Repertoire of the Patagonia Blennie Eleginops maclovinus-The Closest Ancestral Proxy of Antarctic Cryonotothenioids.</title>
        <authorList>
            <person name="Cheng C.C."/>
            <person name="Rivera-Colon A.G."/>
            <person name="Minhas B.F."/>
            <person name="Wilson L."/>
            <person name="Rayamajhi N."/>
            <person name="Vargas-Chacoff L."/>
            <person name="Catchen J.M."/>
        </authorList>
    </citation>
    <scope>NUCLEOTIDE SEQUENCE [LARGE SCALE GENOMIC DNA]</scope>
    <source>
        <strain evidence="1">JMC-PN-2008</strain>
    </source>
</reference>
<name>A0AAN8ABW8_ELEMC</name>
<dbReference type="AlphaFoldDB" id="A0AAN8ABW8"/>
<protein>
    <submittedName>
        <fullName evidence="1">Uncharacterized protein</fullName>
    </submittedName>
</protein>
<dbReference type="Proteomes" id="UP001346869">
    <property type="component" value="Unassembled WGS sequence"/>
</dbReference>
<dbReference type="Gene3D" id="1.25.40.30">
    <property type="match status" value="1"/>
</dbReference>
<organism evidence="1 2">
    <name type="scientific">Eleginops maclovinus</name>
    <name type="common">Patagonian blennie</name>
    <name type="synonym">Eleginus maclovinus</name>
    <dbReference type="NCBI Taxonomy" id="56733"/>
    <lineage>
        <taxon>Eukaryota</taxon>
        <taxon>Metazoa</taxon>
        <taxon>Chordata</taxon>
        <taxon>Craniata</taxon>
        <taxon>Vertebrata</taxon>
        <taxon>Euteleostomi</taxon>
        <taxon>Actinopterygii</taxon>
        <taxon>Neopterygii</taxon>
        <taxon>Teleostei</taxon>
        <taxon>Neoteleostei</taxon>
        <taxon>Acanthomorphata</taxon>
        <taxon>Eupercaria</taxon>
        <taxon>Perciformes</taxon>
        <taxon>Notothenioidei</taxon>
        <taxon>Eleginopidae</taxon>
        <taxon>Eleginops</taxon>
    </lineage>
</organism>
<dbReference type="PANTHER" id="PTHR10292">
    <property type="entry name" value="CLATHRIN HEAVY CHAIN RELATED"/>
    <property type="match status" value="1"/>
</dbReference>
<dbReference type="InterPro" id="IPR012331">
    <property type="entry name" value="Clathrin_H-chain_linker"/>
</dbReference>
<proteinExistence type="predicted"/>
<dbReference type="Pfam" id="PF13838">
    <property type="entry name" value="Clathrin_H_link"/>
    <property type="match status" value="1"/>
</dbReference>
<keyword evidence="2" id="KW-1185">Reference proteome</keyword>
<dbReference type="EMBL" id="JAUZQC010000019">
    <property type="protein sequence ID" value="KAK5854308.1"/>
    <property type="molecule type" value="Genomic_DNA"/>
</dbReference>
<dbReference type="SUPFAM" id="SSF48371">
    <property type="entry name" value="ARM repeat"/>
    <property type="match status" value="1"/>
</dbReference>
<sequence>MKTRYKRLRLVCDRLSSLEFEKQLIPLEELLGSTLEDVRQTSVTDDDDHGIDAELFEHDEPTGADESRVLADHLDRFLELFDSAQYEEAAVLAARSPRGVLRNLDTMEMFKGVKEPPGSPPPLLLFLQALLMTVPAGEELPAALSLQLALSALQHGAVQLIIHGINNNRLTFSEDLGDELTEHAQKNPGVANVCLALATDVYSACRLRRKTALSMCRRGLIHSAADFMSHCHDLTAEDCMWVLSLSPSLVLIQLLTAPQQGRAAILSLGVSCSSLLADPQRQQLALQLLDSCVSRGQGALEEAMLQDVGSSVEVWDDVASRCSELNRADLSQAVLSVLLDQSGTRVLSPDLEGGRLMEHVFL</sequence>
<accession>A0AAN8ABW8</accession>
<comment type="caution">
    <text evidence="1">The sequence shown here is derived from an EMBL/GenBank/DDBJ whole genome shotgun (WGS) entry which is preliminary data.</text>
</comment>
<evidence type="ECO:0000313" key="2">
    <source>
        <dbReference type="Proteomes" id="UP001346869"/>
    </source>
</evidence>
<dbReference type="PANTHER" id="PTHR10292:SF11">
    <property type="entry name" value="CLATHRIN HEAVY CHAIN LINKER DOMAIN-CONTAINING PROTEIN 1"/>
    <property type="match status" value="1"/>
</dbReference>